<reference evidence="1 2" key="1">
    <citation type="submission" date="2019-03" db="EMBL/GenBank/DDBJ databases">
        <title>Ramlibacter rhizophilus CCTCC AB2015357, whole genome shotgun sequence.</title>
        <authorList>
            <person name="Zhang X."/>
            <person name="Feng G."/>
            <person name="Zhu H."/>
        </authorList>
    </citation>
    <scope>NUCLEOTIDE SEQUENCE [LARGE SCALE GENOMIC DNA]</scope>
    <source>
        <strain evidence="1 2">CCTCC AB2015357</strain>
    </source>
</reference>
<dbReference type="SUPFAM" id="SSF53254">
    <property type="entry name" value="Phosphoglycerate mutase-like"/>
    <property type="match status" value="1"/>
</dbReference>
<dbReference type="OrthoDB" id="9814783at2"/>
<comment type="caution">
    <text evidence="1">The sequence shown here is derived from an EMBL/GenBank/DDBJ whole genome shotgun (WGS) entry which is preliminary data.</text>
</comment>
<dbReference type="CDD" id="cd07067">
    <property type="entry name" value="HP_PGM_like"/>
    <property type="match status" value="1"/>
</dbReference>
<gene>
    <name evidence="1" type="ORF">EZ242_09740</name>
</gene>
<dbReference type="EMBL" id="SMLL01000003">
    <property type="protein sequence ID" value="TFZ01640.1"/>
    <property type="molecule type" value="Genomic_DNA"/>
</dbReference>
<dbReference type="Proteomes" id="UP000297564">
    <property type="component" value="Unassembled WGS sequence"/>
</dbReference>
<name>A0A4Z0BT81_9BURK</name>
<accession>A0A4Z0BT81</accession>
<proteinExistence type="predicted"/>
<dbReference type="SMART" id="SM00855">
    <property type="entry name" value="PGAM"/>
    <property type="match status" value="1"/>
</dbReference>
<dbReference type="InterPro" id="IPR013078">
    <property type="entry name" value="His_Pase_superF_clade-1"/>
</dbReference>
<dbReference type="Gene3D" id="3.40.50.1240">
    <property type="entry name" value="Phosphoglycerate mutase-like"/>
    <property type="match status" value="1"/>
</dbReference>
<keyword evidence="2" id="KW-1185">Reference proteome</keyword>
<dbReference type="Pfam" id="PF00300">
    <property type="entry name" value="His_Phos_1"/>
    <property type="match status" value="1"/>
</dbReference>
<dbReference type="InterPro" id="IPR029033">
    <property type="entry name" value="His_PPase_superfam"/>
</dbReference>
<sequence length="153" mass="16969">MDLILWRHAHAEDADAEGEDLDRVLTGRGEKEAARMGAWLDRRLPEGTKVLCSPARRCEQTVLALGRKYKLSEALAPDGEVDPLLALAQWPDARQHVVLVGHQPTLGRTVAKLLELPGGECPVRKGGLWWLRRRDRDGEPQTVVVAVMTPELA</sequence>
<dbReference type="RefSeq" id="WP_135284939.1">
    <property type="nucleotide sequence ID" value="NZ_SMLL01000003.1"/>
</dbReference>
<organism evidence="1 2">
    <name type="scientific">Ramlibacter rhizophilus</name>
    <dbReference type="NCBI Taxonomy" id="1781167"/>
    <lineage>
        <taxon>Bacteria</taxon>
        <taxon>Pseudomonadati</taxon>
        <taxon>Pseudomonadota</taxon>
        <taxon>Betaproteobacteria</taxon>
        <taxon>Burkholderiales</taxon>
        <taxon>Comamonadaceae</taxon>
        <taxon>Ramlibacter</taxon>
    </lineage>
</organism>
<protein>
    <submittedName>
        <fullName evidence="1">Histidine phosphatase family protein</fullName>
    </submittedName>
</protein>
<dbReference type="AlphaFoldDB" id="A0A4Z0BT81"/>
<evidence type="ECO:0000313" key="1">
    <source>
        <dbReference type="EMBL" id="TFZ01640.1"/>
    </source>
</evidence>
<evidence type="ECO:0000313" key="2">
    <source>
        <dbReference type="Proteomes" id="UP000297564"/>
    </source>
</evidence>